<dbReference type="NCBIfam" id="TIGR02424">
    <property type="entry name" value="TF_pcaQ"/>
    <property type="match status" value="1"/>
</dbReference>
<dbReference type="InterPro" id="IPR036388">
    <property type="entry name" value="WH-like_DNA-bd_sf"/>
</dbReference>
<dbReference type="PANTHER" id="PTHR30419">
    <property type="entry name" value="HTH-TYPE TRANSCRIPTIONAL REGULATOR YBHD"/>
    <property type="match status" value="1"/>
</dbReference>
<name>G4R6L4_PELHB</name>
<sequence length="312" mass="34155">MENIRIRFRHLRTLIEVSRQGSIVKAADVLGVTQPAVTKTIRELEDIVGKKLFDREGRGVRITRYGEVFLKHAGASVAAIQLGIDSLARTDAAPPLKIGALPTVASRIIPLALTKFLAERTGSSIKIVTGETKPLVDQLRNADLDIVIGRLSPANQMMGLRFEYLYSEQVRFVVRTNHPLIQADRFTFTAIRDYPILMPPEGSVIRPYVDDFLLAHGMAELPHAIESVSASFGKAFTEESDAVWVISDGVVSKAVEAGRFSLLPVDTSDTMGPVGLTCRGPAPTSPSVEIFIKILHSVVQDYIRLGKLSTKP</sequence>
<evidence type="ECO:0000313" key="6">
    <source>
        <dbReference type="EMBL" id="AEQ51210.1"/>
    </source>
</evidence>
<dbReference type="HOGENOM" id="CLU_039613_6_0_5"/>
<dbReference type="KEGG" id="phl:KKY_1180"/>
<dbReference type="InterPro" id="IPR050950">
    <property type="entry name" value="HTH-type_LysR_regulators"/>
</dbReference>
<dbReference type="SUPFAM" id="SSF53850">
    <property type="entry name" value="Periplasmic binding protein-like II"/>
    <property type="match status" value="1"/>
</dbReference>
<dbReference type="InterPro" id="IPR005119">
    <property type="entry name" value="LysR_subst-bd"/>
</dbReference>
<dbReference type="GO" id="GO:0005829">
    <property type="term" value="C:cytosol"/>
    <property type="evidence" value="ECO:0007669"/>
    <property type="project" value="TreeGrafter"/>
</dbReference>
<dbReference type="PROSITE" id="PS50931">
    <property type="entry name" value="HTH_LYSR"/>
    <property type="match status" value="1"/>
</dbReference>
<feature type="domain" description="HTH lysR-type" evidence="5">
    <location>
        <begin position="6"/>
        <end position="63"/>
    </location>
</feature>
<evidence type="ECO:0000256" key="1">
    <source>
        <dbReference type="ARBA" id="ARBA00009437"/>
    </source>
</evidence>
<dbReference type="GO" id="GO:0003677">
    <property type="term" value="F:DNA binding"/>
    <property type="evidence" value="ECO:0007669"/>
    <property type="project" value="UniProtKB-KW"/>
</dbReference>
<dbReference type="PRINTS" id="PR00039">
    <property type="entry name" value="HTHLYSR"/>
</dbReference>
<dbReference type="GO" id="GO:0045893">
    <property type="term" value="P:positive regulation of DNA-templated transcription"/>
    <property type="evidence" value="ECO:0007669"/>
    <property type="project" value="InterPro"/>
</dbReference>
<evidence type="ECO:0000259" key="5">
    <source>
        <dbReference type="PROSITE" id="PS50931"/>
    </source>
</evidence>
<dbReference type="Gene3D" id="3.40.190.10">
    <property type="entry name" value="Periplasmic binding protein-like II"/>
    <property type="match status" value="2"/>
</dbReference>
<evidence type="ECO:0000256" key="2">
    <source>
        <dbReference type="ARBA" id="ARBA00023015"/>
    </source>
</evidence>
<dbReference type="InterPro" id="IPR000847">
    <property type="entry name" value="LysR_HTH_N"/>
</dbReference>
<dbReference type="RefSeq" id="WP_014130359.1">
    <property type="nucleotide sequence ID" value="NC_016078.1"/>
</dbReference>
<reference evidence="6 7" key="1">
    <citation type="journal article" date="2012" name="J. Bacteriol.">
        <title>Complete genome sequence of Pelagibacterium halotolerans B2T.</title>
        <authorList>
            <person name="Huo Y.Y."/>
            <person name="Cheng H."/>
            <person name="Han X.F."/>
            <person name="Jiang X.W."/>
            <person name="Sun C."/>
            <person name="Zhang X.Q."/>
            <person name="Zhu X.F."/>
            <person name="Liu Y.F."/>
            <person name="Li P.F."/>
            <person name="Ni P.X."/>
            <person name="Wu M."/>
        </authorList>
    </citation>
    <scope>NUCLEOTIDE SEQUENCE [LARGE SCALE GENOMIC DNA]</scope>
    <source>
        <strain evidence="7">DSM 22347 / JCM 15775 / CGMCC 1.7692 / B2</strain>
    </source>
</reference>
<dbReference type="GO" id="GO:0019619">
    <property type="term" value="P:3,4-dihydroxybenzoate catabolic process"/>
    <property type="evidence" value="ECO:0007669"/>
    <property type="project" value="InterPro"/>
</dbReference>
<dbReference type="STRING" id="1082931.KKY_1180"/>
<gene>
    <name evidence="6" type="ordered locus">KKY_1180</name>
</gene>
<protein>
    <submittedName>
        <fullName evidence="6">Pca operon transcriptional activator PcaQ</fullName>
    </submittedName>
</protein>
<dbReference type="SUPFAM" id="SSF46785">
    <property type="entry name" value="Winged helix' DNA-binding domain"/>
    <property type="match status" value="1"/>
</dbReference>
<dbReference type="Gene3D" id="1.10.10.10">
    <property type="entry name" value="Winged helix-like DNA-binding domain superfamily/Winged helix DNA-binding domain"/>
    <property type="match status" value="1"/>
</dbReference>
<dbReference type="AlphaFoldDB" id="G4R6L4"/>
<comment type="similarity">
    <text evidence="1">Belongs to the LysR transcriptional regulatory family.</text>
</comment>
<dbReference type="Pfam" id="PF03466">
    <property type="entry name" value="LysR_substrate"/>
    <property type="match status" value="1"/>
</dbReference>
<keyword evidence="3" id="KW-0238">DNA-binding</keyword>
<keyword evidence="7" id="KW-1185">Reference proteome</keyword>
<dbReference type="Proteomes" id="UP000008850">
    <property type="component" value="Chromosome"/>
</dbReference>
<accession>G4R6L4</accession>
<dbReference type="InterPro" id="IPR036390">
    <property type="entry name" value="WH_DNA-bd_sf"/>
</dbReference>
<keyword evidence="2" id="KW-0805">Transcription regulation</keyword>
<dbReference type="PATRIC" id="fig|1082931.4.peg.1164"/>
<dbReference type="PANTHER" id="PTHR30419:SF8">
    <property type="entry name" value="NITROGEN ASSIMILATION TRANSCRIPTIONAL ACTIVATOR-RELATED"/>
    <property type="match status" value="1"/>
</dbReference>
<keyword evidence="4" id="KW-0804">Transcription</keyword>
<evidence type="ECO:0000256" key="3">
    <source>
        <dbReference type="ARBA" id="ARBA00023125"/>
    </source>
</evidence>
<evidence type="ECO:0000313" key="7">
    <source>
        <dbReference type="Proteomes" id="UP000008850"/>
    </source>
</evidence>
<dbReference type="EMBL" id="CP003075">
    <property type="protein sequence ID" value="AEQ51210.1"/>
    <property type="molecule type" value="Genomic_DNA"/>
</dbReference>
<dbReference type="GO" id="GO:0003700">
    <property type="term" value="F:DNA-binding transcription factor activity"/>
    <property type="evidence" value="ECO:0007669"/>
    <property type="project" value="InterPro"/>
</dbReference>
<dbReference type="eggNOG" id="COG0583">
    <property type="taxonomic scope" value="Bacteria"/>
</dbReference>
<dbReference type="Pfam" id="PF00126">
    <property type="entry name" value="HTH_1"/>
    <property type="match status" value="1"/>
</dbReference>
<organism evidence="6 7">
    <name type="scientific">Pelagibacterium halotolerans (strain DSM 22347 / JCM 15775 / CGMCC 1.7692 / B2)</name>
    <dbReference type="NCBI Taxonomy" id="1082931"/>
    <lineage>
        <taxon>Bacteria</taxon>
        <taxon>Pseudomonadati</taxon>
        <taxon>Pseudomonadota</taxon>
        <taxon>Alphaproteobacteria</taxon>
        <taxon>Hyphomicrobiales</taxon>
        <taxon>Devosiaceae</taxon>
        <taxon>Pelagibacterium</taxon>
    </lineage>
</organism>
<dbReference type="InterPro" id="IPR012787">
    <property type="entry name" value="TF_PcaQ"/>
</dbReference>
<evidence type="ECO:0000256" key="4">
    <source>
        <dbReference type="ARBA" id="ARBA00023163"/>
    </source>
</evidence>
<proteinExistence type="inferred from homology"/>